<evidence type="ECO:0000256" key="2">
    <source>
        <dbReference type="ARBA" id="ARBA00022630"/>
    </source>
</evidence>
<dbReference type="SUPFAM" id="SSF56176">
    <property type="entry name" value="FAD-binding/transporter-associated domain-like"/>
    <property type="match status" value="1"/>
</dbReference>
<accession>A0A9P5AM26</accession>
<dbReference type="Gene3D" id="3.30.465.10">
    <property type="match status" value="1"/>
</dbReference>
<dbReference type="PANTHER" id="PTHR42973:SF17">
    <property type="entry name" value="OXIDASE, PUTATIVE (AFU_ORTHOLOGUE AFUA_6G14340)-RELATED"/>
    <property type="match status" value="1"/>
</dbReference>
<evidence type="ECO:0000256" key="1">
    <source>
        <dbReference type="ARBA" id="ARBA00005466"/>
    </source>
</evidence>
<gene>
    <name evidence="6" type="ORF">FBEOM_5039</name>
</gene>
<evidence type="ECO:0000256" key="3">
    <source>
        <dbReference type="ARBA" id="ARBA00022827"/>
    </source>
</evidence>
<protein>
    <submittedName>
        <fullName evidence="6">6-hydroxy-D-nicotine oxidase</fullName>
    </submittedName>
</protein>
<dbReference type="InterPro" id="IPR036318">
    <property type="entry name" value="FAD-bd_PCMH-like_sf"/>
</dbReference>
<dbReference type="Pfam" id="PF08031">
    <property type="entry name" value="BBE"/>
    <property type="match status" value="1"/>
</dbReference>
<dbReference type="PROSITE" id="PS00862">
    <property type="entry name" value="OX2_COVAL_FAD"/>
    <property type="match status" value="1"/>
</dbReference>
<dbReference type="OrthoDB" id="415825at2759"/>
<dbReference type="InterPro" id="IPR006093">
    <property type="entry name" value="Oxy_OxRdtase_FAD_BS"/>
</dbReference>
<dbReference type="GO" id="GO:0071949">
    <property type="term" value="F:FAD binding"/>
    <property type="evidence" value="ECO:0007669"/>
    <property type="project" value="InterPro"/>
</dbReference>
<dbReference type="InterPro" id="IPR050416">
    <property type="entry name" value="FAD-linked_Oxidoreductase"/>
</dbReference>
<dbReference type="InterPro" id="IPR006094">
    <property type="entry name" value="Oxid_FAD_bind_N"/>
</dbReference>
<keyword evidence="2" id="KW-0285">Flavoprotein</keyword>
<dbReference type="EMBL" id="PVQB02000206">
    <property type="protein sequence ID" value="KAF4340988.1"/>
    <property type="molecule type" value="Genomic_DNA"/>
</dbReference>
<keyword evidence="7" id="KW-1185">Reference proteome</keyword>
<dbReference type="AlphaFoldDB" id="A0A9P5AM26"/>
<evidence type="ECO:0000259" key="5">
    <source>
        <dbReference type="PROSITE" id="PS51387"/>
    </source>
</evidence>
<dbReference type="Proteomes" id="UP000730481">
    <property type="component" value="Unassembled WGS sequence"/>
</dbReference>
<keyword evidence="4" id="KW-0560">Oxidoreductase</keyword>
<proteinExistence type="inferred from homology"/>
<dbReference type="GO" id="GO:0016491">
    <property type="term" value="F:oxidoreductase activity"/>
    <property type="evidence" value="ECO:0007669"/>
    <property type="project" value="UniProtKB-KW"/>
</dbReference>
<dbReference type="PANTHER" id="PTHR42973">
    <property type="entry name" value="BINDING OXIDOREDUCTASE, PUTATIVE (AFU_ORTHOLOGUE AFUA_1G17690)-RELATED"/>
    <property type="match status" value="1"/>
</dbReference>
<organism evidence="6 7">
    <name type="scientific">Fusarium beomiforme</name>
    <dbReference type="NCBI Taxonomy" id="44412"/>
    <lineage>
        <taxon>Eukaryota</taxon>
        <taxon>Fungi</taxon>
        <taxon>Dikarya</taxon>
        <taxon>Ascomycota</taxon>
        <taxon>Pezizomycotina</taxon>
        <taxon>Sordariomycetes</taxon>
        <taxon>Hypocreomycetidae</taxon>
        <taxon>Hypocreales</taxon>
        <taxon>Nectriaceae</taxon>
        <taxon>Fusarium</taxon>
        <taxon>Fusarium burgessii species complex</taxon>
    </lineage>
</organism>
<comment type="similarity">
    <text evidence="1">Belongs to the oxygen-dependent FAD-linked oxidoreductase family.</text>
</comment>
<feature type="domain" description="FAD-binding PCMH-type" evidence="5">
    <location>
        <begin position="24"/>
        <end position="212"/>
    </location>
</feature>
<sequence>MGNGQSISLRDCLDAWAKPFNLEFPVTPAAVIRPQNVVEVSETVKCAKQSELKVQAKSGGHSYGNYGLGGENGAVSIDLVNLKDFKMDNKTWCASFGAGTNLGELDKNLHAFGRRAIAHGTCPSVGTGGHLTVVGTLSPLEMLRLTLKGGLGPISRMWGSALDHVVEMQVVTADGRIHLASQNRTPELFWAMRGAGASFGIVTNFVVKTHPEPGNIVQYSYNLALGSQTQTAELYKEWQALVGDPTMDRRFASLFVVQPLGALVTGTFFGSEAEYQASGIPGRLPGASKGAVWLTNWMGHLLHEAEAAGCTLASLPTAFYSKSLSLNEQDLLNDTAVTDLFQYLEDSRSGSTPFTIIFNTEGGAMMDTPNNATAYPHRDSVIMYQSYGAGVGKVSAATRNLLDGIHERIQRSAPGARSTYAGYIDPWLDRKAAQELYWADNLPRLQEIKKKWDPDQVFSNPQSVEPAD</sequence>
<evidence type="ECO:0000256" key="4">
    <source>
        <dbReference type="ARBA" id="ARBA00023002"/>
    </source>
</evidence>
<comment type="caution">
    <text evidence="6">The sequence shown here is derived from an EMBL/GenBank/DDBJ whole genome shotgun (WGS) entry which is preliminary data.</text>
</comment>
<dbReference type="Pfam" id="PF01565">
    <property type="entry name" value="FAD_binding_4"/>
    <property type="match status" value="1"/>
</dbReference>
<keyword evidence="3" id="KW-0274">FAD</keyword>
<dbReference type="InterPro" id="IPR016169">
    <property type="entry name" value="FAD-bd_PCMH_sub2"/>
</dbReference>
<evidence type="ECO:0000313" key="7">
    <source>
        <dbReference type="Proteomes" id="UP000730481"/>
    </source>
</evidence>
<dbReference type="InterPro" id="IPR016166">
    <property type="entry name" value="FAD-bd_PCMH"/>
</dbReference>
<reference evidence="6" key="2">
    <citation type="submission" date="2020-02" db="EMBL/GenBank/DDBJ databases">
        <title>Identification and distribution of gene clusters putatively required for synthesis of sphingolipid metabolism inhibitors in phylogenetically diverse species of the filamentous fungus Fusarium.</title>
        <authorList>
            <person name="Kim H.-S."/>
            <person name="Busman M."/>
            <person name="Brown D.W."/>
            <person name="Divon H."/>
            <person name="Uhlig S."/>
            <person name="Proctor R.H."/>
        </authorList>
    </citation>
    <scope>NUCLEOTIDE SEQUENCE</scope>
    <source>
        <strain evidence="6">NRRL 25174</strain>
    </source>
</reference>
<dbReference type="PROSITE" id="PS51387">
    <property type="entry name" value="FAD_PCMH"/>
    <property type="match status" value="1"/>
</dbReference>
<dbReference type="InterPro" id="IPR012951">
    <property type="entry name" value="BBE"/>
</dbReference>
<dbReference type="Gene3D" id="3.40.462.20">
    <property type="match status" value="1"/>
</dbReference>
<evidence type="ECO:0000313" key="6">
    <source>
        <dbReference type="EMBL" id="KAF4340988.1"/>
    </source>
</evidence>
<name>A0A9P5AM26_9HYPO</name>
<reference evidence="6" key="1">
    <citation type="journal article" date="2017" name="Mycologia">
        <title>Fusarium algeriense, sp. nov., a novel toxigenic crown rot pathogen of durum wheat from Algeria is nested in the Fusarium burgessii species complex.</title>
        <authorList>
            <person name="Laraba I."/>
            <person name="Keddad A."/>
            <person name="Boureghda H."/>
            <person name="Abdallah N."/>
            <person name="Vaughan M.M."/>
            <person name="Proctor R.H."/>
            <person name="Busman M."/>
            <person name="O'Donnell K."/>
        </authorList>
    </citation>
    <scope>NUCLEOTIDE SEQUENCE</scope>
    <source>
        <strain evidence="6">NRRL 25174</strain>
    </source>
</reference>